<dbReference type="CDD" id="cd00009">
    <property type="entry name" value="AAA"/>
    <property type="match status" value="1"/>
</dbReference>
<dbReference type="InterPro" id="IPR002078">
    <property type="entry name" value="Sigma_54_int"/>
</dbReference>
<dbReference type="InterPro" id="IPR000700">
    <property type="entry name" value="PAS-assoc_C"/>
</dbReference>
<comment type="caution">
    <text evidence="11">The sequence shown here is derived from an EMBL/GenBank/DDBJ whole genome shotgun (WGS) entry which is preliminary data.</text>
</comment>
<evidence type="ECO:0000313" key="12">
    <source>
        <dbReference type="Proteomes" id="UP001314903"/>
    </source>
</evidence>
<dbReference type="InterPro" id="IPR003593">
    <property type="entry name" value="AAA+_ATPase"/>
</dbReference>
<dbReference type="CDD" id="cd00130">
    <property type="entry name" value="PAS"/>
    <property type="match status" value="1"/>
</dbReference>
<dbReference type="SUPFAM" id="SSF52540">
    <property type="entry name" value="P-loop containing nucleoside triphosphate hydrolases"/>
    <property type="match status" value="1"/>
</dbReference>
<dbReference type="PANTHER" id="PTHR32071:SF57">
    <property type="entry name" value="C4-DICARBOXYLATE TRANSPORT TRANSCRIPTIONAL REGULATORY PROTEIN DCTD"/>
    <property type="match status" value="1"/>
</dbReference>
<feature type="domain" description="PAS" evidence="9">
    <location>
        <begin position="33"/>
        <end position="78"/>
    </location>
</feature>
<dbReference type="Gene3D" id="3.30.450.20">
    <property type="entry name" value="PAS domain"/>
    <property type="match status" value="1"/>
</dbReference>
<dbReference type="SUPFAM" id="SSF46689">
    <property type="entry name" value="Homeodomain-like"/>
    <property type="match status" value="1"/>
</dbReference>
<dbReference type="SMART" id="SM00382">
    <property type="entry name" value="AAA"/>
    <property type="match status" value="1"/>
</dbReference>
<feature type="domain" description="PAC" evidence="10">
    <location>
        <begin position="99"/>
        <end position="152"/>
    </location>
</feature>
<dbReference type="PANTHER" id="PTHR32071">
    <property type="entry name" value="TRANSCRIPTIONAL REGULATORY PROTEIN"/>
    <property type="match status" value="1"/>
</dbReference>
<dbReference type="Pfam" id="PF13426">
    <property type="entry name" value="PAS_9"/>
    <property type="match status" value="1"/>
</dbReference>
<proteinExistence type="predicted"/>
<dbReference type="InterPro" id="IPR025943">
    <property type="entry name" value="Sigma_54_int_dom_ATP-bd_2"/>
</dbReference>
<feature type="domain" description="Sigma-54 factor interaction" evidence="8">
    <location>
        <begin position="179"/>
        <end position="408"/>
    </location>
</feature>
<dbReference type="SUPFAM" id="SSF55785">
    <property type="entry name" value="PYP-like sensor domain (PAS domain)"/>
    <property type="match status" value="1"/>
</dbReference>
<dbReference type="PROSITE" id="PS50113">
    <property type="entry name" value="PAC"/>
    <property type="match status" value="1"/>
</dbReference>
<evidence type="ECO:0000256" key="1">
    <source>
        <dbReference type="ARBA" id="ARBA00022741"/>
    </source>
</evidence>
<keyword evidence="4" id="KW-0805">Transcription regulation</keyword>
<dbReference type="Pfam" id="PF00158">
    <property type="entry name" value="Sigma54_activat"/>
    <property type="match status" value="1"/>
</dbReference>
<keyword evidence="5" id="KW-0238">DNA-binding</keyword>
<evidence type="ECO:0000259" key="8">
    <source>
        <dbReference type="PROSITE" id="PS50045"/>
    </source>
</evidence>
<evidence type="ECO:0000259" key="10">
    <source>
        <dbReference type="PROSITE" id="PS50113"/>
    </source>
</evidence>
<dbReference type="InterPro" id="IPR000014">
    <property type="entry name" value="PAS"/>
</dbReference>
<reference evidence="11 12" key="1">
    <citation type="submission" date="2021-03" db="EMBL/GenBank/DDBJ databases">
        <title>Genomic Encyclopedia of Type Strains, Phase IV (KMG-IV): sequencing the most valuable type-strain genomes for metagenomic binning, comparative biology and taxonomic classification.</title>
        <authorList>
            <person name="Goeker M."/>
        </authorList>
    </citation>
    <scope>NUCLEOTIDE SEQUENCE [LARGE SCALE GENOMIC DNA]</scope>
    <source>
        <strain evidence="11 12">DSM 27512</strain>
    </source>
</reference>
<keyword evidence="1" id="KW-0547">Nucleotide-binding</keyword>
<evidence type="ECO:0000256" key="4">
    <source>
        <dbReference type="ARBA" id="ARBA00023015"/>
    </source>
</evidence>
<dbReference type="PROSITE" id="PS00688">
    <property type="entry name" value="SIGMA54_INTERACT_3"/>
    <property type="match status" value="1"/>
</dbReference>
<dbReference type="Gene3D" id="3.40.50.300">
    <property type="entry name" value="P-loop containing nucleotide triphosphate hydrolases"/>
    <property type="match status" value="1"/>
</dbReference>
<dbReference type="NCBIfam" id="TIGR00229">
    <property type="entry name" value="sensory_box"/>
    <property type="match status" value="1"/>
</dbReference>
<accession>A0ABS4KNK1</accession>
<dbReference type="InterPro" id="IPR025662">
    <property type="entry name" value="Sigma_54_int_dom_ATP-bd_1"/>
</dbReference>
<evidence type="ECO:0000313" key="11">
    <source>
        <dbReference type="EMBL" id="MBP2028711.1"/>
    </source>
</evidence>
<evidence type="ECO:0000259" key="9">
    <source>
        <dbReference type="PROSITE" id="PS50112"/>
    </source>
</evidence>
<dbReference type="InterPro" id="IPR035965">
    <property type="entry name" value="PAS-like_dom_sf"/>
</dbReference>
<dbReference type="InterPro" id="IPR030828">
    <property type="entry name" value="HTH_TyrR"/>
</dbReference>
<evidence type="ECO:0000256" key="5">
    <source>
        <dbReference type="ARBA" id="ARBA00023125"/>
    </source>
</evidence>
<dbReference type="PROSITE" id="PS50112">
    <property type="entry name" value="PAS"/>
    <property type="match status" value="1"/>
</dbReference>
<dbReference type="SMART" id="SM00091">
    <property type="entry name" value="PAS"/>
    <property type="match status" value="1"/>
</dbReference>
<dbReference type="EMBL" id="JAGGLI010000037">
    <property type="protein sequence ID" value="MBP2028711.1"/>
    <property type="molecule type" value="Genomic_DNA"/>
</dbReference>
<sequence>MKDNKFQKSKICGKEKCEEYENALIELKKVKKLTKKLDTVLESSYDGMYITDGEGITLRVNKAYERITGLKAEEFVGKHVEYLVKKGIISKSCSSLVLEKKEIVTIEQRLSNGKIVLVTGTPIFDDDSNIEMVVINVRDITDLIALKVKLEEKDRQVYEFNSQIEKLKSRLFKDENEKIRSQNKSMKTVLEMAKRVASHDTTVLVTGETGVGKEVITELIHKNSPRKDQKLIKVNCSAIPGSLIESELFGYEKGSFTGANKDGKIGIFEEASGGTLFLDEIGELPFNVQAKLLRVLQENEITRIGSSDSIKIDVRIIAATNRDLQKQVREGNFRSDLYYRLNIIPIHIPPLRERKEDIIKLSKEFLDELSLKYGEKKSISNSCYEILTTYEWPGNIRELKNLIERLYVMVEGDKINSYDIPEYIKDIDIEFKTTKTSLKEAVLELEIKMIDEAYERYKNVRDASKSLGIDASTFVRKRQKYERKMIKKSQI</sequence>
<dbReference type="Gene3D" id="1.10.8.60">
    <property type="match status" value="1"/>
</dbReference>
<organism evidence="11 12">
    <name type="scientific">Acetoanaerobium pronyense</name>
    <dbReference type="NCBI Taxonomy" id="1482736"/>
    <lineage>
        <taxon>Bacteria</taxon>
        <taxon>Bacillati</taxon>
        <taxon>Bacillota</taxon>
        <taxon>Clostridia</taxon>
        <taxon>Peptostreptococcales</taxon>
        <taxon>Filifactoraceae</taxon>
        <taxon>Acetoanaerobium</taxon>
    </lineage>
</organism>
<dbReference type="PROSITE" id="PS00676">
    <property type="entry name" value="SIGMA54_INTERACT_2"/>
    <property type="match status" value="1"/>
</dbReference>
<evidence type="ECO:0000256" key="6">
    <source>
        <dbReference type="ARBA" id="ARBA00023163"/>
    </source>
</evidence>
<keyword evidence="6" id="KW-0804">Transcription</keyword>
<keyword evidence="3" id="KW-0067">ATP-binding</keyword>
<evidence type="ECO:0000256" key="2">
    <source>
        <dbReference type="ARBA" id="ARBA00022797"/>
    </source>
</evidence>
<dbReference type="Pfam" id="PF25601">
    <property type="entry name" value="AAA_lid_14"/>
    <property type="match status" value="1"/>
</dbReference>
<dbReference type="InterPro" id="IPR058031">
    <property type="entry name" value="AAA_lid_NorR"/>
</dbReference>
<gene>
    <name evidence="11" type="ORF">J2Z35_002541</name>
</gene>
<dbReference type="Proteomes" id="UP001314903">
    <property type="component" value="Unassembled WGS sequence"/>
</dbReference>
<keyword evidence="12" id="KW-1185">Reference proteome</keyword>
<dbReference type="PROSITE" id="PS50045">
    <property type="entry name" value="SIGMA54_INTERACT_4"/>
    <property type="match status" value="1"/>
</dbReference>
<evidence type="ECO:0000256" key="7">
    <source>
        <dbReference type="ARBA" id="ARBA00029500"/>
    </source>
</evidence>
<dbReference type="InterPro" id="IPR025944">
    <property type="entry name" value="Sigma_54_int_dom_CS"/>
</dbReference>
<name>A0ABS4KNK1_9FIRM</name>
<evidence type="ECO:0000256" key="3">
    <source>
        <dbReference type="ARBA" id="ARBA00022840"/>
    </source>
</evidence>
<dbReference type="RefSeq" id="WP_245330901.1">
    <property type="nucleotide sequence ID" value="NZ_JAGGLI010000037.1"/>
</dbReference>
<protein>
    <recommendedName>
        <fullName evidence="7">HTH-type transcriptional regulatory protein TyrR</fullName>
    </recommendedName>
</protein>
<dbReference type="Pfam" id="PF18024">
    <property type="entry name" value="HTH_50"/>
    <property type="match status" value="1"/>
</dbReference>
<keyword evidence="2" id="KW-0058">Aromatic hydrocarbons catabolism</keyword>
<dbReference type="Gene3D" id="1.10.10.60">
    <property type="entry name" value="Homeodomain-like"/>
    <property type="match status" value="1"/>
</dbReference>
<dbReference type="InterPro" id="IPR009057">
    <property type="entry name" value="Homeodomain-like_sf"/>
</dbReference>
<dbReference type="PROSITE" id="PS00675">
    <property type="entry name" value="SIGMA54_INTERACT_1"/>
    <property type="match status" value="1"/>
</dbReference>
<dbReference type="InterPro" id="IPR027417">
    <property type="entry name" value="P-loop_NTPase"/>
</dbReference>